<dbReference type="Gene3D" id="2.30.30.100">
    <property type="match status" value="1"/>
</dbReference>
<evidence type="ECO:0000256" key="3">
    <source>
        <dbReference type="ARBA" id="ARBA00022840"/>
    </source>
</evidence>
<organism evidence="8 9">
    <name type="scientific">Novosphingobium clariflavum</name>
    <dbReference type="NCBI Taxonomy" id="2029884"/>
    <lineage>
        <taxon>Bacteria</taxon>
        <taxon>Pseudomonadati</taxon>
        <taxon>Pseudomonadota</taxon>
        <taxon>Alphaproteobacteria</taxon>
        <taxon>Sphingomonadales</taxon>
        <taxon>Sphingomonadaceae</taxon>
        <taxon>Novosphingobium</taxon>
    </lineage>
</organism>
<name>A0ABV6S409_9SPHN</name>
<dbReference type="EC" id="6.3.4.15" evidence="5"/>
<keyword evidence="1 8" id="KW-0436">Ligase</keyword>
<keyword evidence="9" id="KW-1185">Reference proteome</keyword>
<evidence type="ECO:0000313" key="8">
    <source>
        <dbReference type="EMBL" id="MFC0683791.1"/>
    </source>
</evidence>
<dbReference type="PANTHER" id="PTHR12835:SF5">
    <property type="entry name" value="BIOTIN--PROTEIN LIGASE"/>
    <property type="match status" value="1"/>
</dbReference>
<keyword evidence="3" id="KW-0067">ATP-binding</keyword>
<dbReference type="InterPro" id="IPR008988">
    <property type="entry name" value="Transcriptional_repressor_C"/>
</dbReference>
<proteinExistence type="predicted"/>
<dbReference type="NCBIfam" id="TIGR00121">
    <property type="entry name" value="birA_ligase"/>
    <property type="match status" value="1"/>
</dbReference>
<dbReference type="PANTHER" id="PTHR12835">
    <property type="entry name" value="BIOTIN PROTEIN LIGASE"/>
    <property type="match status" value="1"/>
</dbReference>
<evidence type="ECO:0000313" key="9">
    <source>
        <dbReference type="Proteomes" id="UP001589858"/>
    </source>
</evidence>
<comment type="caution">
    <text evidence="8">The sequence shown here is derived from an EMBL/GenBank/DDBJ whole genome shotgun (WGS) entry which is preliminary data.</text>
</comment>
<protein>
    <recommendedName>
        <fullName evidence="5">biotin--[biotin carboxyl-carrier protein] ligase</fullName>
        <ecNumber evidence="5">6.3.4.15</ecNumber>
    </recommendedName>
</protein>
<dbReference type="CDD" id="cd16442">
    <property type="entry name" value="BPL"/>
    <property type="match status" value="1"/>
</dbReference>
<feature type="domain" description="BPL/LPL catalytic" evidence="7">
    <location>
        <begin position="1"/>
        <end position="172"/>
    </location>
</feature>
<dbReference type="InterPro" id="IPR003142">
    <property type="entry name" value="BPL_C"/>
</dbReference>
<dbReference type="InterPro" id="IPR045864">
    <property type="entry name" value="aa-tRNA-synth_II/BPL/LPL"/>
</dbReference>
<dbReference type="InterPro" id="IPR004143">
    <property type="entry name" value="BPL_LPL_catalytic"/>
</dbReference>
<dbReference type="GO" id="GO:0004077">
    <property type="term" value="F:biotin--[biotin carboxyl-carrier protein] ligase activity"/>
    <property type="evidence" value="ECO:0007669"/>
    <property type="project" value="UniProtKB-EC"/>
</dbReference>
<evidence type="ECO:0000256" key="2">
    <source>
        <dbReference type="ARBA" id="ARBA00022741"/>
    </source>
</evidence>
<keyword evidence="2" id="KW-0547">Nucleotide-binding</keyword>
<reference evidence="8 9" key="1">
    <citation type="submission" date="2024-09" db="EMBL/GenBank/DDBJ databases">
        <authorList>
            <person name="Sun Q."/>
            <person name="Mori K."/>
        </authorList>
    </citation>
    <scope>NUCLEOTIDE SEQUENCE [LARGE SCALE GENOMIC DNA]</scope>
    <source>
        <strain evidence="8 9">CICC 11035S</strain>
    </source>
</reference>
<dbReference type="RefSeq" id="WP_267220154.1">
    <property type="nucleotide sequence ID" value="NZ_JAPCWC010000006.1"/>
</dbReference>
<evidence type="ECO:0000256" key="4">
    <source>
        <dbReference type="ARBA" id="ARBA00023267"/>
    </source>
</evidence>
<dbReference type="Gene3D" id="3.30.930.10">
    <property type="entry name" value="Bira Bifunctional Protein, Domain 2"/>
    <property type="match status" value="1"/>
</dbReference>
<keyword evidence="4" id="KW-0092">Biotin</keyword>
<dbReference type="Pfam" id="PF03099">
    <property type="entry name" value="BPL_LplA_LipB"/>
    <property type="match status" value="1"/>
</dbReference>
<dbReference type="Proteomes" id="UP001589858">
    <property type="component" value="Unassembled WGS sequence"/>
</dbReference>
<accession>A0ABV6S409</accession>
<sequence length="237" mass="25003">MIEVVEETASTNADLVRRLGAGESIDEGFWLRAVRQSAGRGRRGKAWSSPEGNLYASTVVARRAGDPPVHTLAFVAAVAVRDLIVSLLPGGTAIQLKWPNDVLVEGAKISGILLERRGDDVIVGIGINVVSAPELADRATTSIHSAKGRIADAHGVLEILADAFAERLVQWRMEGLSATLNAWQQGAYPQGTALKVMLDGDGEVTGTFAGLDPDGALRLRLADASLRVIHAGDVSLV</sequence>
<evidence type="ECO:0000256" key="6">
    <source>
        <dbReference type="ARBA" id="ARBA00047846"/>
    </source>
</evidence>
<dbReference type="PROSITE" id="PS51733">
    <property type="entry name" value="BPL_LPL_CATALYTIC"/>
    <property type="match status" value="1"/>
</dbReference>
<dbReference type="InterPro" id="IPR004408">
    <property type="entry name" value="Biotin_CoA_COase_ligase"/>
</dbReference>
<dbReference type="SUPFAM" id="SSF50037">
    <property type="entry name" value="C-terminal domain of transcriptional repressors"/>
    <property type="match status" value="1"/>
</dbReference>
<comment type="catalytic activity">
    <reaction evidence="6">
        <text>biotin + L-lysyl-[protein] + ATP = N(6)-biotinyl-L-lysyl-[protein] + AMP + diphosphate + H(+)</text>
        <dbReference type="Rhea" id="RHEA:11756"/>
        <dbReference type="Rhea" id="RHEA-COMP:9752"/>
        <dbReference type="Rhea" id="RHEA-COMP:10505"/>
        <dbReference type="ChEBI" id="CHEBI:15378"/>
        <dbReference type="ChEBI" id="CHEBI:29969"/>
        <dbReference type="ChEBI" id="CHEBI:30616"/>
        <dbReference type="ChEBI" id="CHEBI:33019"/>
        <dbReference type="ChEBI" id="CHEBI:57586"/>
        <dbReference type="ChEBI" id="CHEBI:83144"/>
        <dbReference type="ChEBI" id="CHEBI:456215"/>
        <dbReference type="EC" id="6.3.4.15"/>
    </reaction>
</comment>
<evidence type="ECO:0000256" key="5">
    <source>
        <dbReference type="ARBA" id="ARBA00024227"/>
    </source>
</evidence>
<dbReference type="Pfam" id="PF02237">
    <property type="entry name" value="BPL_C"/>
    <property type="match status" value="1"/>
</dbReference>
<dbReference type="EMBL" id="JBHLTM010000016">
    <property type="protein sequence ID" value="MFC0683791.1"/>
    <property type="molecule type" value="Genomic_DNA"/>
</dbReference>
<evidence type="ECO:0000259" key="7">
    <source>
        <dbReference type="PROSITE" id="PS51733"/>
    </source>
</evidence>
<evidence type="ECO:0000256" key="1">
    <source>
        <dbReference type="ARBA" id="ARBA00022598"/>
    </source>
</evidence>
<dbReference type="SUPFAM" id="SSF55681">
    <property type="entry name" value="Class II aaRS and biotin synthetases"/>
    <property type="match status" value="1"/>
</dbReference>
<gene>
    <name evidence="8" type="ORF">ACFFF8_04220</name>
</gene>